<name>A0A6B8RU98_9BACL</name>
<dbReference type="InterPro" id="IPR036108">
    <property type="entry name" value="4pyrrol_syn_uPrphyn_synt_sf"/>
</dbReference>
<gene>
    <name evidence="2" type="ORF">EHS13_33230</name>
</gene>
<keyword evidence="2" id="KW-0456">Lyase</keyword>
<dbReference type="RefSeq" id="WP_155704546.1">
    <property type="nucleotide sequence ID" value="NZ_CP034235.1"/>
</dbReference>
<dbReference type="InterPro" id="IPR039793">
    <property type="entry name" value="UROS/Hem4"/>
</dbReference>
<evidence type="ECO:0000259" key="1">
    <source>
        <dbReference type="Pfam" id="PF02602"/>
    </source>
</evidence>
<dbReference type="AlphaFoldDB" id="A0A6B8RU98"/>
<dbReference type="Proteomes" id="UP000426246">
    <property type="component" value="Chromosome"/>
</dbReference>
<organism evidence="2 3">
    <name type="scientific">Paenibacillus psychroresistens</name>
    <dbReference type="NCBI Taxonomy" id="1778678"/>
    <lineage>
        <taxon>Bacteria</taxon>
        <taxon>Bacillati</taxon>
        <taxon>Bacillota</taxon>
        <taxon>Bacilli</taxon>
        <taxon>Bacillales</taxon>
        <taxon>Paenibacillaceae</taxon>
        <taxon>Paenibacillus</taxon>
    </lineage>
</organism>
<accession>A0A6B8RU98</accession>
<evidence type="ECO:0000313" key="2">
    <source>
        <dbReference type="EMBL" id="QGQ99382.1"/>
    </source>
</evidence>
<proteinExistence type="predicted"/>
<dbReference type="NCBIfam" id="NF004584">
    <property type="entry name" value="PRK05928.2-1"/>
    <property type="match status" value="1"/>
</dbReference>
<dbReference type="OrthoDB" id="9775656at2"/>
<reference evidence="3" key="1">
    <citation type="submission" date="2018-11" db="EMBL/GenBank/DDBJ databases">
        <title>Complete genome sequence of Paenibacillus sp. ML311-T8.</title>
        <authorList>
            <person name="Nam Y.-D."/>
            <person name="Kang J."/>
            <person name="Chung W.-H."/>
            <person name="Park Y.S."/>
        </authorList>
    </citation>
    <scope>NUCLEOTIDE SEQUENCE [LARGE SCALE GENOMIC DNA]</scope>
    <source>
        <strain evidence="3">ML311-T8</strain>
    </source>
</reference>
<keyword evidence="3" id="KW-1185">Reference proteome</keyword>
<dbReference type="PANTHER" id="PTHR40082:SF1">
    <property type="entry name" value="BLR5956 PROTEIN"/>
    <property type="match status" value="1"/>
</dbReference>
<dbReference type="EMBL" id="CP034235">
    <property type="protein sequence ID" value="QGQ99382.1"/>
    <property type="molecule type" value="Genomic_DNA"/>
</dbReference>
<protein>
    <submittedName>
        <fullName evidence="2">Uroporphyrinogen-III synthase</fullName>
        <ecNumber evidence="2">4.2.1.75</ecNumber>
    </submittedName>
</protein>
<feature type="domain" description="Tetrapyrrole biosynthesis uroporphyrinogen III synthase" evidence="1">
    <location>
        <begin position="22"/>
        <end position="258"/>
    </location>
</feature>
<dbReference type="SUPFAM" id="SSF69618">
    <property type="entry name" value="HemD-like"/>
    <property type="match status" value="1"/>
</dbReference>
<dbReference type="InterPro" id="IPR003754">
    <property type="entry name" value="4pyrrol_synth_uPrphyn_synth"/>
</dbReference>
<dbReference type="PANTHER" id="PTHR40082">
    <property type="entry name" value="BLR5956 PROTEIN"/>
    <property type="match status" value="1"/>
</dbReference>
<sequence length="269" mass="29555">MGKLEGKRVALTGPRRAEDLSKFVVKLGGIPLIRPAQGTVFLEDAHVEDEIRRLLKENVDWFIFTTGLGIETLLRIADNMELLDAFMSKLKRAKLAARGYKAIGALKKLGLETMARDDDGTSAGLVRALAEHDLTGCRVALQLHGDPAPKLVQYLQEQNAEFREILPYRHVPPEREVLVSLVAEILNGEIDAVTFTSGPQVRFIFAYAAEQGVLAELLAAFAGPTVAVAVGKYTADVVREAGVSRVIYPQEERMGNMILAFVEYLETHG</sequence>
<dbReference type="KEGG" id="ppsc:EHS13_33230"/>
<dbReference type="CDD" id="cd06578">
    <property type="entry name" value="HemD"/>
    <property type="match status" value="1"/>
</dbReference>
<dbReference type="GO" id="GO:0006780">
    <property type="term" value="P:uroporphyrinogen III biosynthetic process"/>
    <property type="evidence" value="ECO:0007669"/>
    <property type="project" value="InterPro"/>
</dbReference>
<dbReference type="Gene3D" id="3.40.50.10090">
    <property type="match status" value="2"/>
</dbReference>
<dbReference type="EC" id="4.2.1.75" evidence="2"/>
<evidence type="ECO:0000313" key="3">
    <source>
        <dbReference type="Proteomes" id="UP000426246"/>
    </source>
</evidence>
<dbReference type="GO" id="GO:0004852">
    <property type="term" value="F:uroporphyrinogen-III synthase activity"/>
    <property type="evidence" value="ECO:0007669"/>
    <property type="project" value="UniProtKB-EC"/>
</dbReference>
<dbReference type="Pfam" id="PF02602">
    <property type="entry name" value="HEM4"/>
    <property type="match status" value="1"/>
</dbReference>